<organism evidence="1 2">
    <name type="scientific">Paracoccus thiocyanatus</name>
    <dbReference type="NCBI Taxonomy" id="34006"/>
    <lineage>
        <taxon>Bacteria</taxon>
        <taxon>Pseudomonadati</taxon>
        <taxon>Pseudomonadota</taxon>
        <taxon>Alphaproteobacteria</taxon>
        <taxon>Rhodobacterales</taxon>
        <taxon>Paracoccaceae</taxon>
        <taxon>Paracoccus</taxon>
    </lineage>
</organism>
<proteinExistence type="predicted"/>
<accession>A0A3D8PEG5</accession>
<sequence length="127" mass="13586">MDFTKTIAPIFIGKTRSFWLGIFPAVLTLIDVIVRAFTEAGQEPVAAAISAVLGHIFGWTPDQIHSAMVALAPIYALIVAQQRAGLARPYTINPSKEAQVVQVIEDGRAAFNAGKQIGEAIKRAGGR</sequence>
<evidence type="ECO:0000313" key="2">
    <source>
        <dbReference type="Proteomes" id="UP000256679"/>
    </source>
</evidence>
<dbReference type="RefSeq" id="WP_115754591.1">
    <property type="nucleotide sequence ID" value="NZ_QFCQ01000008.1"/>
</dbReference>
<dbReference type="Proteomes" id="UP000256679">
    <property type="component" value="Unassembled WGS sequence"/>
</dbReference>
<name>A0A3D8PEG5_9RHOB</name>
<dbReference type="AlphaFoldDB" id="A0A3D8PEG5"/>
<comment type="caution">
    <text evidence="1">The sequence shown here is derived from an EMBL/GenBank/DDBJ whole genome shotgun (WGS) entry which is preliminary data.</text>
</comment>
<protein>
    <submittedName>
        <fullName evidence="1">Uncharacterized protein</fullName>
    </submittedName>
</protein>
<evidence type="ECO:0000313" key="1">
    <source>
        <dbReference type="EMBL" id="RDW14443.1"/>
    </source>
</evidence>
<reference evidence="1 2" key="1">
    <citation type="submission" date="2018-05" db="EMBL/GenBank/DDBJ databases">
        <title>Whole genome sequencing of Paracoccus thiocyanatus SST.</title>
        <authorList>
            <person name="Ghosh W."/>
            <person name="Rameez M.J."/>
            <person name="Roy C."/>
        </authorList>
    </citation>
    <scope>NUCLEOTIDE SEQUENCE [LARGE SCALE GENOMIC DNA]</scope>
    <source>
        <strain evidence="1 2">SST</strain>
    </source>
</reference>
<keyword evidence="2" id="KW-1185">Reference proteome</keyword>
<gene>
    <name evidence="1" type="ORF">DIE28_02760</name>
</gene>
<dbReference type="EMBL" id="QFCQ01000008">
    <property type="protein sequence ID" value="RDW14443.1"/>
    <property type="molecule type" value="Genomic_DNA"/>
</dbReference>